<gene>
    <name evidence="2" type="ORF">CHU92_13055</name>
</gene>
<dbReference type="PANTHER" id="PTHR43861">
    <property type="entry name" value="TRANS-ACONITATE 2-METHYLTRANSFERASE-RELATED"/>
    <property type="match status" value="1"/>
</dbReference>
<evidence type="ECO:0000256" key="1">
    <source>
        <dbReference type="SAM" id="Phobius"/>
    </source>
</evidence>
<dbReference type="Pfam" id="PF13489">
    <property type="entry name" value="Methyltransf_23"/>
    <property type="match status" value="1"/>
</dbReference>
<reference evidence="2 3" key="1">
    <citation type="submission" date="2017-07" db="EMBL/GenBank/DDBJ databases">
        <title>Flavobacterium cyanobacteriorum sp. nov., isolated from cyanobacterial aggregates in a eutrophic lake.</title>
        <authorList>
            <person name="Cai H."/>
        </authorList>
    </citation>
    <scope>NUCLEOTIDE SEQUENCE [LARGE SCALE GENOMIC DNA]</scope>
    <source>
        <strain evidence="2 3">TH021</strain>
    </source>
</reference>
<dbReference type="Gene3D" id="3.40.50.150">
    <property type="entry name" value="Vaccinia Virus protein VP39"/>
    <property type="match status" value="1"/>
</dbReference>
<dbReference type="RefSeq" id="WP_094416271.1">
    <property type="nucleotide sequence ID" value="NZ_NOXV01000299.1"/>
</dbReference>
<accession>A0A255YX94</accession>
<keyword evidence="1" id="KW-1133">Transmembrane helix</keyword>
<dbReference type="AlphaFoldDB" id="A0A255YX94"/>
<sequence length="279" mass="31579">MKIEDYTETLLFKDGIYYAANTSAISYPENANQDLFEIEENSFWFKQRNKCIVQAFRNFASGKTIFDVGGGNGYVSKGLEDAGFNCVLVEPGPQGCQNAKKRGLKTIVCATLQDAGFKKNTIDTIGVFDVVEHIEDDNHFLQSINEYLVPGGEVFITVPAYNAIWSDDDVAAGHYRRYTIKDMEKKLKANGFTMVYSSYFFAMLPFPIFLFRSLPSLLGIKKGQGELKNKYKKEHTIRTGLFTKMADFFFSKELTMISEKKRIPFGSSCLIVAQKRPLK</sequence>
<evidence type="ECO:0008006" key="4">
    <source>
        <dbReference type="Google" id="ProtNLM"/>
    </source>
</evidence>
<dbReference type="InterPro" id="IPR029063">
    <property type="entry name" value="SAM-dependent_MTases_sf"/>
</dbReference>
<evidence type="ECO:0000313" key="2">
    <source>
        <dbReference type="EMBL" id="OYQ33314.1"/>
    </source>
</evidence>
<organism evidence="2 3">
    <name type="scientific">Flavobacterium cyanobacteriorum</name>
    <dbReference type="NCBI Taxonomy" id="2022802"/>
    <lineage>
        <taxon>Bacteria</taxon>
        <taxon>Pseudomonadati</taxon>
        <taxon>Bacteroidota</taxon>
        <taxon>Flavobacteriia</taxon>
        <taxon>Flavobacteriales</taxon>
        <taxon>Flavobacteriaceae</taxon>
        <taxon>Flavobacterium</taxon>
    </lineage>
</organism>
<dbReference type="SUPFAM" id="SSF53335">
    <property type="entry name" value="S-adenosyl-L-methionine-dependent methyltransferases"/>
    <property type="match status" value="1"/>
</dbReference>
<keyword evidence="1" id="KW-0812">Transmembrane</keyword>
<keyword evidence="3" id="KW-1185">Reference proteome</keyword>
<dbReference type="EMBL" id="NOXV01000299">
    <property type="protein sequence ID" value="OYQ33314.1"/>
    <property type="molecule type" value="Genomic_DNA"/>
</dbReference>
<proteinExistence type="predicted"/>
<name>A0A255YX94_9FLAO</name>
<keyword evidence="1" id="KW-0472">Membrane</keyword>
<dbReference type="Proteomes" id="UP000216605">
    <property type="component" value="Unassembled WGS sequence"/>
</dbReference>
<feature type="transmembrane region" description="Helical" evidence="1">
    <location>
        <begin position="191"/>
        <end position="211"/>
    </location>
</feature>
<dbReference type="OrthoDB" id="1524727at2"/>
<protein>
    <recommendedName>
        <fullName evidence="4">SAM-dependent methyltransferase</fullName>
    </recommendedName>
</protein>
<evidence type="ECO:0000313" key="3">
    <source>
        <dbReference type="Proteomes" id="UP000216605"/>
    </source>
</evidence>
<comment type="caution">
    <text evidence="2">The sequence shown here is derived from an EMBL/GenBank/DDBJ whole genome shotgun (WGS) entry which is preliminary data.</text>
</comment>